<proteinExistence type="inferred from homology"/>
<feature type="compositionally biased region" description="Low complexity" evidence="2">
    <location>
        <begin position="77"/>
        <end position="89"/>
    </location>
</feature>
<organism evidence="4 5">
    <name type="scientific">Podilymbus podiceps</name>
    <name type="common">Pied-billed grebe</name>
    <dbReference type="NCBI Taxonomy" id="9252"/>
    <lineage>
        <taxon>Eukaryota</taxon>
        <taxon>Metazoa</taxon>
        <taxon>Chordata</taxon>
        <taxon>Craniata</taxon>
        <taxon>Vertebrata</taxon>
        <taxon>Euteleostomi</taxon>
        <taxon>Archelosauria</taxon>
        <taxon>Archosauria</taxon>
        <taxon>Dinosauria</taxon>
        <taxon>Saurischia</taxon>
        <taxon>Theropoda</taxon>
        <taxon>Coelurosauria</taxon>
        <taxon>Aves</taxon>
        <taxon>Neognathae</taxon>
        <taxon>Neoaves</taxon>
        <taxon>Mirandornithes</taxon>
        <taxon>Podicipediformes</taxon>
        <taxon>Podicipedidae</taxon>
        <taxon>Podilymbus</taxon>
    </lineage>
</organism>
<feature type="non-terminal residue" evidence="4">
    <location>
        <position position="1"/>
    </location>
</feature>
<comment type="similarity">
    <text evidence="1">Belongs to the FAM178 family.</text>
</comment>
<dbReference type="InterPro" id="IPR026161">
    <property type="entry name" value="FAM178"/>
</dbReference>
<feature type="compositionally biased region" description="Low complexity" evidence="2">
    <location>
        <begin position="98"/>
        <end position="112"/>
    </location>
</feature>
<dbReference type="Proteomes" id="UP000555275">
    <property type="component" value="Unassembled WGS sequence"/>
</dbReference>
<evidence type="ECO:0000313" key="4">
    <source>
        <dbReference type="EMBL" id="NXL51441.1"/>
    </source>
</evidence>
<feature type="compositionally biased region" description="Pro residues" evidence="2">
    <location>
        <begin position="64"/>
        <end position="76"/>
    </location>
</feature>
<sequence length="473" mass="50956">ALRGRAGPAVAPHPEGRRWYQIPLSSARVPRLGLFSYGFQAGLQRYQQLRSFKHLRVGRPVIPPPPGLLEPWPAVPSPADSSPRASRCPGGAEGVRGQQAPSPAQPCASPQATTSQGSSLGQAASTGPGRIPVLPELAVGALGGTVKGSASPVDSEEDELIPLKALLLAGGEPPLPAPHRQVACQQLDPLANSLDSLVREKREQRQAATPQASPAQARVVDASPWESPEEEKRPPAEHRHLLARFSPAPRCNPTVHPGEPIFRACLVPAPTLEEEFFCHSPPCQADFVRDGGLGPLCHCLPPCPLPILRWLFQLMTLCLDMTAASQALWEIWLSTGGKPWCPTVQEISRAFTRLSADLSPLRRQCLLPPELCPTDRRVDPLCSPRLESPDAAGTLALATQLGDICKFLALCVVTQPHRYADTARVALVTLLSFLGLDQALRRQPLPELRHLLRCLLEGVQAWPQQVPAAGTPL</sequence>
<evidence type="ECO:0000259" key="3">
    <source>
        <dbReference type="Pfam" id="PF14816"/>
    </source>
</evidence>
<comment type="caution">
    <text evidence="4">The sequence shown here is derived from an EMBL/GenBank/DDBJ whole genome shotgun (WGS) entry which is preliminary data.</text>
</comment>
<feature type="compositionally biased region" description="Polar residues" evidence="2">
    <location>
        <begin position="113"/>
        <end position="125"/>
    </location>
</feature>
<dbReference type="EMBL" id="VXAO01001277">
    <property type="protein sequence ID" value="NXL51441.1"/>
    <property type="molecule type" value="Genomic_DNA"/>
</dbReference>
<reference evidence="4 5" key="1">
    <citation type="submission" date="2019-09" db="EMBL/GenBank/DDBJ databases">
        <title>Bird 10,000 Genomes (B10K) Project - Family phase.</title>
        <authorList>
            <person name="Zhang G."/>
        </authorList>
    </citation>
    <scope>NUCLEOTIDE SEQUENCE [LARGE SCALE GENOMIC DNA]</scope>
    <source>
        <strain evidence="4">B10K-DU-009-04</strain>
        <tissue evidence="4">Mixed tissue sample</tissue>
    </source>
</reference>
<dbReference type="PANTHER" id="PTHR16046:SF11">
    <property type="entry name" value="PROTEIN FAM178B"/>
    <property type="match status" value="1"/>
</dbReference>
<accession>A0A7L0T9K2</accession>
<feature type="compositionally biased region" description="Low complexity" evidence="2">
    <location>
        <begin position="206"/>
        <end position="218"/>
    </location>
</feature>
<dbReference type="InterPro" id="IPR044276">
    <property type="entry name" value="CANIN_dom"/>
</dbReference>
<keyword evidence="5" id="KW-1185">Reference proteome</keyword>
<dbReference type="Pfam" id="PF14816">
    <property type="entry name" value="CANIN"/>
    <property type="match status" value="1"/>
</dbReference>
<feature type="region of interest" description="Disordered" evidence="2">
    <location>
        <begin position="201"/>
        <end position="236"/>
    </location>
</feature>
<feature type="region of interest" description="Disordered" evidence="2">
    <location>
        <begin position="64"/>
        <end position="131"/>
    </location>
</feature>
<feature type="domain" description="Coiled-coil SMC6 And NSE5 INteracting (CANIN)" evidence="3">
    <location>
        <begin position="191"/>
        <end position="468"/>
    </location>
</feature>
<gene>
    <name evidence="4" type="primary">Fam178b</name>
    <name evidence="4" type="ORF">PODPOD_R03270</name>
</gene>
<dbReference type="AlphaFoldDB" id="A0A7L0T9K2"/>
<evidence type="ECO:0000313" key="5">
    <source>
        <dbReference type="Proteomes" id="UP000555275"/>
    </source>
</evidence>
<dbReference type="PANTHER" id="PTHR16046">
    <property type="entry name" value="SMC5-SMC6 COMPLEX LOCALIZATION FACTOR 2"/>
    <property type="match status" value="1"/>
</dbReference>
<protein>
    <submittedName>
        <fullName evidence="4">F178B protein</fullName>
    </submittedName>
</protein>
<feature type="non-terminal residue" evidence="4">
    <location>
        <position position="473"/>
    </location>
</feature>
<dbReference type="OrthoDB" id="6158547at2759"/>
<evidence type="ECO:0000256" key="2">
    <source>
        <dbReference type="SAM" id="MobiDB-lite"/>
    </source>
</evidence>
<name>A0A7L0T9K2_PODPO</name>
<evidence type="ECO:0000256" key="1">
    <source>
        <dbReference type="ARBA" id="ARBA00010311"/>
    </source>
</evidence>